<feature type="domain" description="Gfo/Idh/MocA-like oxidoreductase C-terminal" evidence="3">
    <location>
        <begin position="139"/>
        <end position="342"/>
    </location>
</feature>
<dbReference type="KEGG" id="wct:WS74_0182"/>
<organism evidence="4 5">
    <name type="scientific">Weissella ceti</name>
    <dbReference type="NCBI Taxonomy" id="759620"/>
    <lineage>
        <taxon>Bacteria</taxon>
        <taxon>Bacillati</taxon>
        <taxon>Bacillota</taxon>
        <taxon>Bacilli</taxon>
        <taxon>Lactobacillales</taxon>
        <taxon>Lactobacillaceae</taxon>
        <taxon>Weissella</taxon>
    </lineage>
</organism>
<dbReference type="Pfam" id="PF02894">
    <property type="entry name" value="GFO_IDH_MocA_C"/>
    <property type="match status" value="1"/>
</dbReference>
<dbReference type="OrthoDB" id="9815825at2"/>
<dbReference type="Gene3D" id="3.40.50.720">
    <property type="entry name" value="NAD(P)-binding Rossmann-like Domain"/>
    <property type="match status" value="1"/>
</dbReference>
<dbReference type="Proteomes" id="UP000029079">
    <property type="component" value="Chromosome"/>
</dbReference>
<evidence type="ECO:0000313" key="4">
    <source>
        <dbReference type="EMBL" id="AIM62434.1"/>
    </source>
</evidence>
<sequence>MLNIGYVGFGKSTNRYHLPYVEQRLDRINVKRIYARTVGKRPEDEAAWRERGTIFSNDMADIINDTELDLVVVVTPAPSHFETVKTLLLAGKNVLVDKPMARTKAEVEELTAIAKEKGLFLMPFQNRRFDSDFLTLKHVLNTGYVGEPVELEVHMDHYRPNDGADAGDYINGDWYGHGVHLVDQMVSLFGQPEAASYDVKSVRVPGSPLDDNFEAHLFYEGGLKATVQATELAAVHYPKWVLHGTKGSYIKHNIDQQEYDLKAGIMPGDVNFGLDAPQDYGQLTYYNQNGDRIEKTITSLPGDYGRVYDHVYETLVNGAESLISFDAMTTVIDVLEQGAADARPHTTYFNEK</sequence>
<evidence type="ECO:0000256" key="1">
    <source>
        <dbReference type="ARBA" id="ARBA00010928"/>
    </source>
</evidence>
<dbReference type="KEGG" id="wce:WS08_0182"/>
<protein>
    <submittedName>
        <fullName evidence="4">NADH-dependent dehydrogenase</fullName>
    </submittedName>
</protein>
<dbReference type="KEGG" id="wci:WS105_0181"/>
<dbReference type="PANTHER" id="PTHR43708">
    <property type="entry name" value="CONSERVED EXPRESSED OXIDOREDUCTASE (EUROFUNG)"/>
    <property type="match status" value="1"/>
</dbReference>
<dbReference type="EMBL" id="CP009223">
    <property type="protein sequence ID" value="AIM62434.1"/>
    <property type="molecule type" value="Genomic_DNA"/>
</dbReference>
<dbReference type="SUPFAM" id="SSF51735">
    <property type="entry name" value="NAD(P)-binding Rossmann-fold domains"/>
    <property type="match status" value="1"/>
</dbReference>
<feature type="domain" description="Gfo/Idh/MocA-like oxidoreductase N-terminal" evidence="2">
    <location>
        <begin position="2"/>
        <end position="122"/>
    </location>
</feature>
<dbReference type="PATRIC" id="fig|759620.7.peg.169"/>
<gene>
    <name evidence="4" type="ORF">WS74_0182</name>
</gene>
<dbReference type="Pfam" id="PF01408">
    <property type="entry name" value="GFO_IDH_MocA"/>
    <property type="match status" value="1"/>
</dbReference>
<name>A0A075TXR1_9LACO</name>
<keyword evidence="5" id="KW-1185">Reference proteome</keyword>
<dbReference type="AlphaFoldDB" id="A0A075TXR1"/>
<proteinExistence type="inferred from homology"/>
<dbReference type="Gene3D" id="3.30.360.10">
    <property type="entry name" value="Dihydrodipicolinate Reductase, domain 2"/>
    <property type="match status" value="1"/>
</dbReference>
<reference evidence="4 5" key="1">
    <citation type="journal article" date="2014" name="Genome Announc.">
        <title>Complete Genome Sequences of Fish Pathogenic Weissella ceti Strains WS74 and WS105.</title>
        <authorList>
            <person name="Figueiredo H.C."/>
            <person name="Leal C.A."/>
            <person name="Dorella F.A."/>
            <person name="Carvalho A.F."/>
            <person name="Soares S.C."/>
            <person name="Pereira F.L."/>
            <person name="Azevedo V.A."/>
        </authorList>
    </citation>
    <scope>NUCLEOTIDE SEQUENCE [LARGE SCALE GENOMIC DNA]</scope>
    <source>
        <strain evidence="4 5">WS74</strain>
    </source>
</reference>
<accession>A0A075TXR1</accession>
<dbReference type="NCBIfam" id="NF007574">
    <property type="entry name" value="PRK10206.1"/>
    <property type="match status" value="1"/>
</dbReference>
<dbReference type="RefSeq" id="WP_009495476.1">
    <property type="nucleotide sequence ID" value="NZ_CP009223.1"/>
</dbReference>
<dbReference type="PANTHER" id="PTHR43708:SF7">
    <property type="entry name" value="OXIDOREDUCTASE"/>
    <property type="match status" value="1"/>
</dbReference>
<evidence type="ECO:0000313" key="5">
    <source>
        <dbReference type="Proteomes" id="UP000029079"/>
    </source>
</evidence>
<dbReference type="InterPro" id="IPR051317">
    <property type="entry name" value="Gfo/Idh/MocA_oxidoreduct"/>
</dbReference>
<dbReference type="InterPro" id="IPR004104">
    <property type="entry name" value="Gfo/Idh/MocA-like_OxRdtase_C"/>
</dbReference>
<dbReference type="STRING" id="759620.WS105_0181"/>
<comment type="similarity">
    <text evidence="1">Belongs to the Gfo/Idh/MocA family.</text>
</comment>
<dbReference type="GO" id="GO:0000166">
    <property type="term" value="F:nucleotide binding"/>
    <property type="evidence" value="ECO:0007669"/>
    <property type="project" value="InterPro"/>
</dbReference>
<dbReference type="InterPro" id="IPR000683">
    <property type="entry name" value="Gfo/Idh/MocA-like_OxRdtase_N"/>
</dbReference>
<evidence type="ECO:0000259" key="2">
    <source>
        <dbReference type="Pfam" id="PF01408"/>
    </source>
</evidence>
<evidence type="ECO:0000259" key="3">
    <source>
        <dbReference type="Pfam" id="PF02894"/>
    </source>
</evidence>
<reference evidence="5" key="2">
    <citation type="submission" date="2014-08" db="EMBL/GenBank/DDBJ databases">
        <title>Complete genome of Weissella ceti strain WS74 isolated from diseased rainbow trout in Brazil.</title>
        <authorList>
            <person name="Figueiredo H.C.P."/>
            <person name="Leal C.A.G."/>
            <person name="Pereira F.L."/>
            <person name="Soares S.C."/>
            <person name="Dorella F.A."/>
            <person name="Carvalho A.F."/>
            <person name="Azevedo V.A.C."/>
        </authorList>
    </citation>
    <scope>NUCLEOTIDE SEQUENCE [LARGE SCALE GENOMIC DNA]</scope>
    <source>
        <strain evidence="5">WS74</strain>
    </source>
</reference>
<dbReference type="InterPro" id="IPR036291">
    <property type="entry name" value="NAD(P)-bd_dom_sf"/>
</dbReference>